<comment type="caution">
    <text evidence="1">The sequence shown here is derived from an EMBL/GenBank/DDBJ whole genome shotgun (WGS) entry which is preliminary data.</text>
</comment>
<gene>
    <name evidence="1" type="ORF">KCQ71_01720</name>
</gene>
<organism evidence="1 2">
    <name type="scientific">Occultella gossypii</name>
    <dbReference type="NCBI Taxonomy" id="2800820"/>
    <lineage>
        <taxon>Bacteria</taxon>
        <taxon>Bacillati</taxon>
        <taxon>Actinomycetota</taxon>
        <taxon>Actinomycetes</taxon>
        <taxon>Micrococcales</taxon>
        <taxon>Ruaniaceae</taxon>
        <taxon>Occultella</taxon>
    </lineage>
</organism>
<proteinExistence type="predicted"/>
<evidence type="ECO:0000313" key="2">
    <source>
        <dbReference type="Proteomes" id="UP000826651"/>
    </source>
</evidence>
<name>A0ABS7S3G0_9MICO</name>
<dbReference type="EMBL" id="JAGSHT010000002">
    <property type="protein sequence ID" value="MBZ2194855.1"/>
    <property type="molecule type" value="Genomic_DNA"/>
</dbReference>
<sequence>MTRWTTERAWDWYRGRPWIRGFNYVSSDCVNRIEMWQELDHDEKERTFERELALAGESGFNSLRIILPFEVWFQDRAGVMARFERFLTIADQHGLDTMVAFGNDCMVPKKFFREPVLGPQPVDWGYHGGIARSPHAVLDEPGYSLLDEPEMAALFVEMVDQVVGTYAKDRRVGIWDLFNEPGNGRRDSMSLPHMVRFFEVARSHDPIQPLTSGPWRVGVNGEPLAEIEQVAMDLSDVISFHDYTGYNNSIKVLEVLKRENRPLLNTEWLHRMQGNDVATHLPLYYLERVGCYNWGFVAGKSQTYEPWEAIWTRRANGQGDHYDFTKWQHDLFRPTLRPYDPNELDLFREYFTRADEQFRAGTW</sequence>
<dbReference type="RefSeq" id="WP_223402171.1">
    <property type="nucleotide sequence ID" value="NZ_JAGSHT010000002.1"/>
</dbReference>
<accession>A0ABS7S3G0</accession>
<dbReference type="Proteomes" id="UP000826651">
    <property type="component" value="Unassembled WGS sequence"/>
</dbReference>
<dbReference type="SUPFAM" id="SSF51445">
    <property type="entry name" value="(Trans)glycosidases"/>
    <property type="match status" value="1"/>
</dbReference>
<protein>
    <submittedName>
        <fullName evidence="1">Cellulase family glycosylhydrolase</fullName>
    </submittedName>
</protein>
<dbReference type="InterPro" id="IPR017853">
    <property type="entry name" value="GH"/>
</dbReference>
<dbReference type="Gene3D" id="3.20.20.80">
    <property type="entry name" value="Glycosidases"/>
    <property type="match status" value="1"/>
</dbReference>
<keyword evidence="2" id="KW-1185">Reference proteome</keyword>
<evidence type="ECO:0000313" key="1">
    <source>
        <dbReference type="EMBL" id="MBZ2194855.1"/>
    </source>
</evidence>
<reference evidence="1 2" key="1">
    <citation type="submission" date="2021-04" db="EMBL/GenBank/DDBJ databases">
        <title>Ruania sp. nov., isolated from sandy soil of mangrove forest.</title>
        <authorList>
            <person name="Ge X."/>
            <person name="Huang R."/>
            <person name="Liu W."/>
        </authorList>
    </citation>
    <scope>NUCLEOTIDE SEQUENCE [LARGE SCALE GENOMIC DNA]</scope>
    <source>
        <strain evidence="1 2">N2-46</strain>
    </source>
</reference>